<feature type="compositionally biased region" description="Polar residues" evidence="2">
    <location>
        <begin position="651"/>
        <end position="677"/>
    </location>
</feature>
<dbReference type="Proteomes" id="UP001151760">
    <property type="component" value="Unassembled WGS sequence"/>
</dbReference>
<keyword evidence="1" id="KW-0175">Coiled coil</keyword>
<evidence type="ECO:0000313" key="4">
    <source>
        <dbReference type="Proteomes" id="UP001151760"/>
    </source>
</evidence>
<name>A0ABQ5FWL0_9ASTR</name>
<keyword evidence="4" id="KW-1185">Reference proteome</keyword>
<feature type="coiled-coil region" evidence="1">
    <location>
        <begin position="464"/>
        <end position="494"/>
    </location>
</feature>
<feature type="region of interest" description="Disordered" evidence="2">
    <location>
        <begin position="645"/>
        <end position="677"/>
    </location>
</feature>
<gene>
    <name evidence="3" type="ORF">Tco_1019139</name>
</gene>
<evidence type="ECO:0000313" key="3">
    <source>
        <dbReference type="EMBL" id="GJT67659.1"/>
    </source>
</evidence>
<sequence>MIWCGEVQQKGRPKLGAPPPPRPPYPSQHHHHRCHHQMTHYHNCLIRRQDGQQDPPQGPPYPLPDRSQQCSLVIGLLSNDNLRYYLGILGQEGKRKIVLQSFTNDRNEMVRNQLEVATMQVNVRFLQQLQPEWSRFMTIVKQTQDLDKESYHELFDILKQYQEEVNEFHAEKIARHTGKEISKPITPLFESASEEDSNLEQAQRDKEMQKNLVLIVKYFKKLYKPTNNNLRTSSNSKNKKVDTTPRYVNENHTGQFRNQRIVTVAGDRETIGSQEKMLMCKQAEKGVQLQVEQADWLEDTDEEVDEQELEVHYSFMAKIQEVLPADSGSDAELLEKVGSNVIPNSLNMCDNDNQADQNAKELVDQDWEKHSHDHFRSPTAHDIEILIKTFLMPLALKTQNDSFTFVHELKQEMHDDLTFAKLEKHSITLELAFQQCQEQMKNDTVCKEKASNVFLIEREQYFKIQDLKAQLQDKNNAMSELKKLIEKCKRKSVETKFDKPSVVRQPNAQRIPKLSVLGKLTPFSDYLERKSFSKTKSVPKTNVLEGVIHRTNVSKPQLRSTQIKDKVVPNNSQVKFKKTEVEDHHRISSISTKTKSVTACNDSLKSRTSNVNVVCATCGKCVFNSNHDACVSKFLNDVNARTKKPKVVPISNRQPKSQANKSITTPPKKTAASESTIQNSKSSYRKLYEKTSKAWKW</sequence>
<feature type="region of interest" description="Disordered" evidence="2">
    <location>
        <begin position="9"/>
        <end position="34"/>
    </location>
</feature>
<feature type="compositionally biased region" description="Pro residues" evidence="2">
    <location>
        <begin position="16"/>
        <end position="26"/>
    </location>
</feature>
<evidence type="ECO:0000256" key="2">
    <source>
        <dbReference type="SAM" id="MobiDB-lite"/>
    </source>
</evidence>
<reference evidence="3" key="2">
    <citation type="submission" date="2022-01" db="EMBL/GenBank/DDBJ databases">
        <authorList>
            <person name="Yamashiro T."/>
            <person name="Shiraishi A."/>
            <person name="Satake H."/>
            <person name="Nakayama K."/>
        </authorList>
    </citation>
    <scope>NUCLEOTIDE SEQUENCE</scope>
</reference>
<reference evidence="3" key="1">
    <citation type="journal article" date="2022" name="Int. J. Mol. Sci.">
        <title>Draft Genome of Tanacetum Coccineum: Genomic Comparison of Closely Related Tanacetum-Family Plants.</title>
        <authorList>
            <person name="Yamashiro T."/>
            <person name="Shiraishi A."/>
            <person name="Nakayama K."/>
            <person name="Satake H."/>
        </authorList>
    </citation>
    <scope>NUCLEOTIDE SEQUENCE</scope>
</reference>
<dbReference type="EMBL" id="BQNB010017829">
    <property type="protein sequence ID" value="GJT67659.1"/>
    <property type="molecule type" value="Genomic_DNA"/>
</dbReference>
<accession>A0ABQ5FWL0</accession>
<protein>
    <submittedName>
        <fullName evidence="3">Uncharacterized protein</fullName>
    </submittedName>
</protein>
<comment type="caution">
    <text evidence="3">The sequence shown here is derived from an EMBL/GenBank/DDBJ whole genome shotgun (WGS) entry which is preliminary data.</text>
</comment>
<proteinExistence type="predicted"/>
<organism evidence="3 4">
    <name type="scientific">Tanacetum coccineum</name>
    <dbReference type="NCBI Taxonomy" id="301880"/>
    <lineage>
        <taxon>Eukaryota</taxon>
        <taxon>Viridiplantae</taxon>
        <taxon>Streptophyta</taxon>
        <taxon>Embryophyta</taxon>
        <taxon>Tracheophyta</taxon>
        <taxon>Spermatophyta</taxon>
        <taxon>Magnoliopsida</taxon>
        <taxon>eudicotyledons</taxon>
        <taxon>Gunneridae</taxon>
        <taxon>Pentapetalae</taxon>
        <taxon>asterids</taxon>
        <taxon>campanulids</taxon>
        <taxon>Asterales</taxon>
        <taxon>Asteraceae</taxon>
        <taxon>Asteroideae</taxon>
        <taxon>Anthemideae</taxon>
        <taxon>Anthemidinae</taxon>
        <taxon>Tanacetum</taxon>
    </lineage>
</organism>
<evidence type="ECO:0000256" key="1">
    <source>
        <dbReference type="SAM" id="Coils"/>
    </source>
</evidence>